<name>A0A061RX90_9CHLO</name>
<proteinExistence type="predicted"/>
<sequence length="84" mass="9459">GHSSLFTFGRRGRREVKLRLAKPNGRERGQGVIAQDLAGKDQQPGSVHEWAQGDHRHPDVSEKEGALRPFQETSQLWQVGKEEC</sequence>
<gene>
    <name evidence="2" type="ORF">TSPGSL018_23247</name>
</gene>
<feature type="non-terminal residue" evidence="2">
    <location>
        <position position="84"/>
    </location>
</feature>
<feature type="region of interest" description="Disordered" evidence="1">
    <location>
        <begin position="38"/>
        <end position="63"/>
    </location>
</feature>
<organism evidence="2">
    <name type="scientific">Tetraselmis sp. GSL018</name>
    <dbReference type="NCBI Taxonomy" id="582737"/>
    <lineage>
        <taxon>Eukaryota</taxon>
        <taxon>Viridiplantae</taxon>
        <taxon>Chlorophyta</taxon>
        <taxon>core chlorophytes</taxon>
        <taxon>Chlorodendrophyceae</taxon>
        <taxon>Chlorodendrales</taxon>
        <taxon>Chlorodendraceae</taxon>
        <taxon>Tetraselmis</taxon>
    </lineage>
</organism>
<dbReference type="AlphaFoldDB" id="A0A061RX90"/>
<feature type="compositionally biased region" description="Basic and acidic residues" evidence="1">
    <location>
        <begin position="51"/>
        <end position="63"/>
    </location>
</feature>
<feature type="non-terminal residue" evidence="2">
    <location>
        <position position="1"/>
    </location>
</feature>
<accession>A0A061RX90</accession>
<evidence type="ECO:0000256" key="1">
    <source>
        <dbReference type="SAM" id="MobiDB-lite"/>
    </source>
</evidence>
<protein>
    <submittedName>
        <fullName evidence="2">Uncharacterized protein</fullName>
    </submittedName>
</protein>
<evidence type="ECO:0000313" key="2">
    <source>
        <dbReference type="EMBL" id="JAC75389.1"/>
    </source>
</evidence>
<reference evidence="2" key="1">
    <citation type="submission" date="2014-05" db="EMBL/GenBank/DDBJ databases">
        <title>The transcriptome of the halophilic microalga Tetraselmis sp. GSL018 isolated from the Great Salt Lake, Utah.</title>
        <authorList>
            <person name="Jinkerson R.E."/>
            <person name="D'Adamo S."/>
            <person name="Posewitz M.C."/>
        </authorList>
    </citation>
    <scope>NUCLEOTIDE SEQUENCE</scope>
    <source>
        <strain evidence="2">GSL018</strain>
    </source>
</reference>
<dbReference type="EMBL" id="GBEZ01010269">
    <property type="protein sequence ID" value="JAC75389.1"/>
    <property type="molecule type" value="Transcribed_RNA"/>
</dbReference>